<dbReference type="FunFam" id="2.40.420.20:FF:000001">
    <property type="entry name" value="Efflux RND transporter periplasmic adaptor subunit"/>
    <property type="match status" value="1"/>
</dbReference>
<dbReference type="Proteomes" id="UP000032233">
    <property type="component" value="Unassembled WGS sequence"/>
</dbReference>
<feature type="coiled-coil region" evidence="3">
    <location>
        <begin position="140"/>
        <end position="219"/>
    </location>
</feature>
<dbReference type="Gene3D" id="2.40.30.170">
    <property type="match status" value="1"/>
</dbReference>
<dbReference type="Gene3D" id="2.40.420.20">
    <property type="match status" value="1"/>
</dbReference>
<dbReference type="PANTHER" id="PTHR30158">
    <property type="entry name" value="ACRA/E-RELATED COMPONENT OF DRUG EFFLUX TRANSPORTER"/>
    <property type="match status" value="1"/>
</dbReference>
<dbReference type="GO" id="GO:0005886">
    <property type="term" value="C:plasma membrane"/>
    <property type="evidence" value="ECO:0007669"/>
    <property type="project" value="TreeGrafter"/>
</dbReference>
<dbReference type="FunCoup" id="A0A0D2HM87">
    <property type="interactions" value="524"/>
</dbReference>
<evidence type="ECO:0000259" key="7">
    <source>
        <dbReference type="Pfam" id="PF25967"/>
    </source>
</evidence>
<dbReference type="SUPFAM" id="SSF111369">
    <property type="entry name" value="HlyD-like secretion proteins"/>
    <property type="match status" value="2"/>
</dbReference>
<name>A0A0D2HM87_9BACT</name>
<comment type="subcellular location">
    <subcellularLocation>
        <location evidence="1">Cell envelope</location>
    </subcellularLocation>
</comment>
<dbReference type="InterPro" id="IPR058626">
    <property type="entry name" value="MdtA-like_b-barrel"/>
</dbReference>
<comment type="similarity">
    <text evidence="2">Belongs to the membrane fusion protein (MFP) (TC 8.A.1) family.</text>
</comment>
<keyword evidence="3" id="KW-0175">Coiled coil</keyword>
<dbReference type="InterPro" id="IPR058627">
    <property type="entry name" value="MdtA-like_C"/>
</dbReference>
<dbReference type="STRING" id="1429043.X474_22850"/>
<proteinExistence type="inferred from homology"/>
<gene>
    <name evidence="8" type="ORF">X474_22850</name>
</gene>
<dbReference type="GO" id="GO:0030313">
    <property type="term" value="C:cell envelope"/>
    <property type="evidence" value="ECO:0007669"/>
    <property type="project" value="UniProtKB-SubCell"/>
</dbReference>
<dbReference type="RefSeq" id="WP_052515458.1">
    <property type="nucleotide sequence ID" value="NZ_AZAC01000045.1"/>
</dbReference>
<evidence type="ECO:0000313" key="9">
    <source>
        <dbReference type="Proteomes" id="UP000032233"/>
    </source>
</evidence>
<accession>A0A0D2HM87</accession>
<dbReference type="EMBL" id="AZAC01000045">
    <property type="protein sequence ID" value="KIX11728.1"/>
    <property type="molecule type" value="Genomic_DNA"/>
</dbReference>
<dbReference type="GO" id="GO:0022857">
    <property type="term" value="F:transmembrane transporter activity"/>
    <property type="evidence" value="ECO:0007669"/>
    <property type="project" value="InterPro"/>
</dbReference>
<dbReference type="NCBIfam" id="TIGR01730">
    <property type="entry name" value="RND_mfp"/>
    <property type="match status" value="1"/>
</dbReference>
<dbReference type="Gene3D" id="2.40.50.100">
    <property type="match status" value="2"/>
</dbReference>
<keyword evidence="9" id="KW-1185">Reference proteome</keyword>
<sequence length="443" mass="47705">MQVLRQFFPRRLPSTIMLCVFLLLAGSLITGCDKNSQATATRRLPQVSYVTVSPSKVALTTNLPGRTESHRIAEIRPQVSGLIKKRLFTEGSEVKAGQVLYQIDSAPFQAALDNAKANHVAALKGTDGAKSALKACLADVARLKVNLELAQKSRKRYEDSYKDRIVSAIQLDEAVTKAKAAEASLRAAEARVQNGKDAVAAAEAAIGQAEAALETARINLGYCKVTAPISGRIGRSKVTEGAVVTAYQALPLATIQQIDPIYVDVPQSTTELLRLKRCGLNQSGVNQRKVSLTLEDGTPYPQTGTLQFSDITVDPSTGSVLLRIVFPNPKGLLLPGMFVTATVMEGIDEHAFLVPQQGVMRGQRGEPYALTVDEKGKVKMSMLKLNRAIKNKWLVDSGLKTGDRLIVEGLKMLRPGAMVKATPWKKADDKKTDPAKPAAGHAG</sequence>
<feature type="domain" description="Multidrug resistance protein MdtA-like beta-barrel" evidence="6">
    <location>
        <begin position="260"/>
        <end position="345"/>
    </location>
</feature>
<dbReference type="PATRIC" id="fig|1429043.3.peg.4834"/>
<evidence type="ECO:0000256" key="1">
    <source>
        <dbReference type="ARBA" id="ARBA00004196"/>
    </source>
</evidence>
<dbReference type="InParanoid" id="A0A0D2HM87"/>
<dbReference type="GO" id="GO:0046677">
    <property type="term" value="P:response to antibiotic"/>
    <property type="evidence" value="ECO:0007669"/>
    <property type="project" value="TreeGrafter"/>
</dbReference>
<evidence type="ECO:0000313" key="8">
    <source>
        <dbReference type="EMBL" id="KIX11728.1"/>
    </source>
</evidence>
<dbReference type="PANTHER" id="PTHR30158:SF3">
    <property type="entry name" value="MULTIDRUG EFFLUX PUMP SUBUNIT ACRA-RELATED"/>
    <property type="match status" value="1"/>
</dbReference>
<feature type="region of interest" description="Disordered" evidence="4">
    <location>
        <begin position="421"/>
        <end position="443"/>
    </location>
</feature>
<dbReference type="AlphaFoldDB" id="A0A0D2HM87"/>
<feature type="domain" description="Multidrug resistance protein MdtA-like C-terminal permuted SH3" evidence="7">
    <location>
        <begin position="351"/>
        <end position="411"/>
    </location>
</feature>
<dbReference type="Pfam" id="PF25944">
    <property type="entry name" value="Beta-barrel_RND"/>
    <property type="match status" value="1"/>
</dbReference>
<evidence type="ECO:0000259" key="6">
    <source>
        <dbReference type="Pfam" id="PF25944"/>
    </source>
</evidence>
<dbReference type="PROSITE" id="PS51257">
    <property type="entry name" value="PROKAR_LIPOPROTEIN"/>
    <property type="match status" value="1"/>
</dbReference>
<dbReference type="InterPro" id="IPR058625">
    <property type="entry name" value="MdtA-like_BSH"/>
</dbReference>
<dbReference type="Pfam" id="PF25917">
    <property type="entry name" value="BSH_RND"/>
    <property type="match status" value="1"/>
</dbReference>
<dbReference type="InterPro" id="IPR006143">
    <property type="entry name" value="RND_pump_MFP"/>
</dbReference>
<evidence type="ECO:0000259" key="5">
    <source>
        <dbReference type="Pfam" id="PF25917"/>
    </source>
</evidence>
<protein>
    <submittedName>
        <fullName evidence="8">RND transporter</fullName>
    </submittedName>
</protein>
<evidence type="ECO:0000256" key="4">
    <source>
        <dbReference type="SAM" id="MobiDB-lite"/>
    </source>
</evidence>
<feature type="domain" description="Multidrug resistance protein MdtA-like barrel-sandwich hybrid" evidence="5">
    <location>
        <begin position="71"/>
        <end position="256"/>
    </location>
</feature>
<evidence type="ECO:0000256" key="3">
    <source>
        <dbReference type="SAM" id="Coils"/>
    </source>
</evidence>
<feature type="compositionally biased region" description="Basic and acidic residues" evidence="4">
    <location>
        <begin position="425"/>
        <end position="434"/>
    </location>
</feature>
<comment type="caution">
    <text evidence="8">The sequence shown here is derived from an EMBL/GenBank/DDBJ whole genome shotgun (WGS) entry which is preliminary data.</text>
</comment>
<organism evidence="8 9">
    <name type="scientific">Dethiosulfatarculus sandiegensis</name>
    <dbReference type="NCBI Taxonomy" id="1429043"/>
    <lineage>
        <taxon>Bacteria</taxon>
        <taxon>Pseudomonadati</taxon>
        <taxon>Thermodesulfobacteriota</taxon>
        <taxon>Desulfarculia</taxon>
        <taxon>Desulfarculales</taxon>
        <taxon>Desulfarculaceae</taxon>
        <taxon>Dethiosulfatarculus</taxon>
    </lineage>
</organism>
<reference evidence="8 9" key="1">
    <citation type="submission" date="2013-11" db="EMBL/GenBank/DDBJ databases">
        <title>Metagenomic analysis of a methanogenic consortium involved in long chain n-alkane degradation.</title>
        <authorList>
            <person name="Davidova I.A."/>
            <person name="Callaghan A.V."/>
            <person name="Wawrik B."/>
            <person name="Pruitt S."/>
            <person name="Marks C."/>
            <person name="Duncan K.E."/>
            <person name="Suflita J.M."/>
        </authorList>
    </citation>
    <scope>NUCLEOTIDE SEQUENCE [LARGE SCALE GENOMIC DNA]</scope>
    <source>
        <strain evidence="8 9">SPR</strain>
    </source>
</reference>
<dbReference type="Pfam" id="PF25967">
    <property type="entry name" value="RND-MFP_C"/>
    <property type="match status" value="1"/>
</dbReference>
<evidence type="ECO:0000256" key="2">
    <source>
        <dbReference type="ARBA" id="ARBA00009477"/>
    </source>
</evidence>